<dbReference type="Pfam" id="PF00155">
    <property type="entry name" value="Aminotran_1_2"/>
    <property type="match status" value="1"/>
</dbReference>
<keyword evidence="7" id="KW-0032">Aminotransferase</keyword>
<name>A0ABN2NDG5_9PSEU</name>
<dbReference type="PANTHER" id="PTHR46577">
    <property type="entry name" value="HTH-TYPE TRANSCRIPTIONAL REGULATORY PROTEIN GABR"/>
    <property type="match status" value="1"/>
</dbReference>
<keyword evidence="7" id="KW-0808">Transferase</keyword>
<dbReference type="InterPro" id="IPR015421">
    <property type="entry name" value="PyrdxlP-dep_Trfase_major"/>
</dbReference>
<evidence type="ECO:0000256" key="5">
    <source>
        <dbReference type="ARBA" id="ARBA00023163"/>
    </source>
</evidence>
<dbReference type="InterPro" id="IPR004839">
    <property type="entry name" value="Aminotransferase_I/II_large"/>
</dbReference>
<sequence length="487" mass="52793">MGGRDRPAYLELYEQLRDRILRGQLAAGSRLPPSRTLAAEAGVSRNTVLAAFDQLQSEGYIRGRQGSGTFVAKVLPEQLLGVEAAPPRSPLSLSTTAKLSARGERLTRTSRVPLPSVLGKQPRGTAFLIGLPALDAFPFDTWSKLYAQRLRNSGARLMTYDDAAGYRPLREAVAGYIGNVRGVHCSADQVVIMTGSQQALEFCARILLDPGDPAWIEDPGYLGARAALVSAGARLIPVPVDESGLDVAAGIDLEPSARLAVVTPSHQFPLGHVMSLERRLALIDWAARNEAWIVEDDYDSEFRYVGKPQAALKAVDPYQRVVYVGTFSKVLFPGLRLGFVVVPPDLVDAFVAAHLSTDMHAHLMDQAVVADFIEQGHLARHMRRMRMMHAERLQALVREAERLGDTIEIRPSEGGLHLVGRLPDNSDDVAIAKAAVRKGVHVWPLSTHRLTPGTDSALLLGYAGTTPDDMQFGIDVLAGVLKGRSGS</sequence>
<proteinExistence type="inferred from homology"/>
<comment type="similarity">
    <text evidence="1">In the C-terminal section; belongs to the class-I pyridoxal-phosphate-dependent aminotransferase family.</text>
</comment>
<dbReference type="RefSeq" id="WP_344420539.1">
    <property type="nucleotide sequence ID" value="NZ_BAAAQK010000018.1"/>
</dbReference>
<dbReference type="Pfam" id="PF00392">
    <property type="entry name" value="GntR"/>
    <property type="match status" value="1"/>
</dbReference>
<dbReference type="InterPro" id="IPR015424">
    <property type="entry name" value="PyrdxlP-dep_Trfase"/>
</dbReference>
<dbReference type="CDD" id="cd07377">
    <property type="entry name" value="WHTH_GntR"/>
    <property type="match status" value="1"/>
</dbReference>
<dbReference type="SUPFAM" id="SSF46785">
    <property type="entry name" value="Winged helix' DNA-binding domain"/>
    <property type="match status" value="1"/>
</dbReference>
<dbReference type="InterPro" id="IPR036388">
    <property type="entry name" value="WH-like_DNA-bd_sf"/>
</dbReference>
<keyword evidence="8" id="KW-1185">Reference proteome</keyword>
<evidence type="ECO:0000256" key="1">
    <source>
        <dbReference type="ARBA" id="ARBA00005384"/>
    </source>
</evidence>
<dbReference type="InterPro" id="IPR036390">
    <property type="entry name" value="WH_DNA-bd_sf"/>
</dbReference>
<dbReference type="GO" id="GO:0008483">
    <property type="term" value="F:transaminase activity"/>
    <property type="evidence" value="ECO:0007669"/>
    <property type="project" value="UniProtKB-KW"/>
</dbReference>
<dbReference type="PANTHER" id="PTHR46577:SF1">
    <property type="entry name" value="HTH-TYPE TRANSCRIPTIONAL REGULATORY PROTEIN GABR"/>
    <property type="match status" value="1"/>
</dbReference>
<dbReference type="InterPro" id="IPR051446">
    <property type="entry name" value="HTH_trans_reg/aminotransferase"/>
</dbReference>
<organism evidence="7 8">
    <name type="scientific">Pseudonocardia ailaonensis</name>
    <dbReference type="NCBI Taxonomy" id="367279"/>
    <lineage>
        <taxon>Bacteria</taxon>
        <taxon>Bacillati</taxon>
        <taxon>Actinomycetota</taxon>
        <taxon>Actinomycetes</taxon>
        <taxon>Pseudonocardiales</taxon>
        <taxon>Pseudonocardiaceae</taxon>
        <taxon>Pseudonocardia</taxon>
    </lineage>
</organism>
<accession>A0ABN2NDG5</accession>
<dbReference type="CDD" id="cd00609">
    <property type="entry name" value="AAT_like"/>
    <property type="match status" value="1"/>
</dbReference>
<gene>
    <name evidence="7" type="ORF">GCM10009836_45460</name>
</gene>
<dbReference type="Proteomes" id="UP001500449">
    <property type="component" value="Unassembled WGS sequence"/>
</dbReference>
<comment type="caution">
    <text evidence="7">The sequence shown here is derived from an EMBL/GenBank/DDBJ whole genome shotgun (WGS) entry which is preliminary data.</text>
</comment>
<evidence type="ECO:0000256" key="3">
    <source>
        <dbReference type="ARBA" id="ARBA00023015"/>
    </source>
</evidence>
<protein>
    <submittedName>
        <fullName evidence="7">PLP-dependent aminotransferase family protein</fullName>
    </submittedName>
</protein>
<dbReference type="PROSITE" id="PS50949">
    <property type="entry name" value="HTH_GNTR"/>
    <property type="match status" value="1"/>
</dbReference>
<keyword evidence="3" id="KW-0805">Transcription regulation</keyword>
<keyword evidence="5" id="KW-0804">Transcription</keyword>
<evidence type="ECO:0000313" key="7">
    <source>
        <dbReference type="EMBL" id="GAA1860217.1"/>
    </source>
</evidence>
<reference evidence="7 8" key="1">
    <citation type="journal article" date="2019" name="Int. J. Syst. Evol. Microbiol.">
        <title>The Global Catalogue of Microorganisms (GCM) 10K type strain sequencing project: providing services to taxonomists for standard genome sequencing and annotation.</title>
        <authorList>
            <consortium name="The Broad Institute Genomics Platform"/>
            <consortium name="The Broad Institute Genome Sequencing Center for Infectious Disease"/>
            <person name="Wu L."/>
            <person name="Ma J."/>
        </authorList>
    </citation>
    <scope>NUCLEOTIDE SEQUENCE [LARGE SCALE GENOMIC DNA]</scope>
    <source>
        <strain evidence="7 8">JCM 16009</strain>
    </source>
</reference>
<dbReference type="SMART" id="SM00345">
    <property type="entry name" value="HTH_GNTR"/>
    <property type="match status" value="1"/>
</dbReference>
<dbReference type="EMBL" id="BAAAQK010000018">
    <property type="protein sequence ID" value="GAA1860217.1"/>
    <property type="molecule type" value="Genomic_DNA"/>
</dbReference>
<dbReference type="PRINTS" id="PR00035">
    <property type="entry name" value="HTHGNTR"/>
</dbReference>
<keyword evidence="4" id="KW-0238">DNA-binding</keyword>
<feature type="domain" description="HTH gntR-type" evidence="6">
    <location>
        <begin position="6"/>
        <end position="74"/>
    </location>
</feature>
<keyword evidence="2" id="KW-0663">Pyridoxal phosphate</keyword>
<dbReference type="SUPFAM" id="SSF53383">
    <property type="entry name" value="PLP-dependent transferases"/>
    <property type="match status" value="1"/>
</dbReference>
<dbReference type="Gene3D" id="3.40.640.10">
    <property type="entry name" value="Type I PLP-dependent aspartate aminotransferase-like (Major domain)"/>
    <property type="match status" value="1"/>
</dbReference>
<evidence type="ECO:0000313" key="8">
    <source>
        <dbReference type="Proteomes" id="UP001500449"/>
    </source>
</evidence>
<dbReference type="InterPro" id="IPR000524">
    <property type="entry name" value="Tscrpt_reg_HTH_GntR"/>
</dbReference>
<dbReference type="Gene3D" id="1.10.10.10">
    <property type="entry name" value="Winged helix-like DNA-binding domain superfamily/Winged helix DNA-binding domain"/>
    <property type="match status" value="1"/>
</dbReference>
<evidence type="ECO:0000259" key="6">
    <source>
        <dbReference type="PROSITE" id="PS50949"/>
    </source>
</evidence>
<evidence type="ECO:0000256" key="4">
    <source>
        <dbReference type="ARBA" id="ARBA00023125"/>
    </source>
</evidence>
<evidence type="ECO:0000256" key="2">
    <source>
        <dbReference type="ARBA" id="ARBA00022898"/>
    </source>
</evidence>